<evidence type="ECO:0000256" key="1">
    <source>
        <dbReference type="SAM" id="Coils"/>
    </source>
</evidence>
<dbReference type="GO" id="GO:0080188">
    <property type="term" value="P:gene silencing by siRNA-directed DNA methylation"/>
    <property type="evidence" value="ECO:0007669"/>
    <property type="project" value="InterPro"/>
</dbReference>
<accession>A0A6G1E0U0</accession>
<evidence type="ECO:0000259" key="4">
    <source>
        <dbReference type="Pfam" id="PF03469"/>
    </source>
</evidence>
<evidence type="ECO:0008006" key="7">
    <source>
        <dbReference type="Google" id="ProtNLM"/>
    </source>
</evidence>
<feature type="region of interest" description="Disordered" evidence="2">
    <location>
        <begin position="1"/>
        <end position="42"/>
    </location>
</feature>
<dbReference type="PANTHER" id="PTHR21596:SF3">
    <property type="entry name" value="FACTOR OF DNA METHYLATION 1-RELATED"/>
    <property type="match status" value="1"/>
</dbReference>
<feature type="compositionally biased region" description="Basic and acidic residues" evidence="2">
    <location>
        <begin position="24"/>
        <end position="34"/>
    </location>
</feature>
<dbReference type="Proteomes" id="UP000479710">
    <property type="component" value="Unassembled WGS sequence"/>
</dbReference>
<name>A0A6G1E0U0_9ORYZ</name>
<feature type="compositionally biased region" description="Basic and acidic residues" evidence="2">
    <location>
        <begin position="283"/>
        <end position="294"/>
    </location>
</feature>
<dbReference type="EMBL" id="SPHZ02000005">
    <property type="protein sequence ID" value="KAF0918401.1"/>
    <property type="molecule type" value="Genomic_DNA"/>
</dbReference>
<dbReference type="EMBL" id="SPHZ02000005">
    <property type="protein sequence ID" value="KAF0918400.1"/>
    <property type="molecule type" value="Genomic_DNA"/>
</dbReference>
<dbReference type="InterPro" id="IPR005379">
    <property type="entry name" value="FDM1-5/IDN2_XH"/>
</dbReference>
<evidence type="ECO:0000259" key="3">
    <source>
        <dbReference type="Pfam" id="PF03468"/>
    </source>
</evidence>
<dbReference type="AlphaFoldDB" id="A0A6G1E0U0"/>
<proteinExistence type="predicted"/>
<dbReference type="PANTHER" id="PTHR21596">
    <property type="entry name" value="RIBONUCLEASE P SUBUNIT P38"/>
    <property type="match status" value="1"/>
</dbReference>
<feature type="domain" description="Factor of DNA methylation 1-5/IDN2" evidence="4">
    <location>
        <begin position="435"/>
        <end position="565"/>
    </location>
</feature>
<dbReference type="InterPro" id="IPR005380">
    <property type="entry name" value="XS_domain"/>
</dbReference>
<gene>
    <name evidence="5" type="ORF">E2562_023555</name>
</gene>
<comment type="caution">
    <text evidence="5">The sequence shown here is derived from an EMBL/GenBank/DDBJ whole genome shotgun (WGS) entry which is preliminary data.</text>
</comment>
<dbReference type="Pfam" id="PF03468">
    <property type="entry name" value="XS"/>
    <property type="match status" value="1"/>
</dbReference>
<dbReference type="OrthoDB" id="1892195at2759"/>
<evidence type="ECO:0000313" key="5">
    <source>
        <dbReference type="EMBL" id="KAF0918400.1"/>
    </source>
</evidence>
<feature type="region of interest" description="Disordered" evidence="2">
    <location>
        <begin position="272"/>
        <end position="294"/>
    </location>
</feature>
<evidence type="ECO:0000313" key="6">
    <source>
        <dbReference type="Proteomes" id="UP000479710"/>
    </source>
</evidence>
<organism evidence="5 6">
    <name type="scientific">Oryza meyeriana var. granulata</name>
    <dbReference type="NCBI Taxonomy" id="110450"/>
    <lineage>
        <taxon>Eukaryota</taxon>
        <taxon>Viridiplantae</taxon>
        <taxon>Streptophyta</taxon>
        <taxon>Embryophyta</taxon>
        <taxon>Tracheophyta</taxon>
        <taxon>Spermatophyta</taxon>
        <taxon>Magnoliopsida</taxon>
        <taxon>Liliopsida</taxon>
        <taxon>Poales</taxon>
        <taxon>Poaceae</taxon>
        <taxon>BOP clade</taxon>
        <taxon>Oryzoideae</taxon>
        <taxon>Oryzeae</taxon>
        <taxon>Oryzinae</taxon>
        <taxon>Oryza</taxon>
        <taxon>Oryza meyeriana</taxon>
    </lineage>
</organism>
<dbReference type="Pfam" id="PF03469">
    <property type="entry name" value="XH"/>
    <property type="match status" value="1"/>
</dbReference>
<dbReference type="CDD" id="cd12266">
    <property type="entry name" value="RRM_like_XS"/>
    <property type="match status" value="1"/>
</dbReference>
<feature type="domain" description="XS" evidence="3">
    <location>
        <begin position="48"/>
        <end position="157"/>
    </location>
</feature>
<keyword evidence="1" id="KW-0175">Coiled coil</keyword>
<sequence>MPHARSAAGNSRDDASHYRAIANHPERESPEEHSQAMVMGPQPHQSRDEQFVFPWMGILVNVPTELKNGRQVGESGNRLKEKLSRFCPQKVIPLWNYRGHTGNAIVEFAKDWSGFANALAFETHFEEEGYGRRAWVRKKYRGSQMFGWVARADDHNSLGPIGDYLQKNGDLKTVADLENEGTRKTDKLVANLASQIEAKSRHVQELESKYSETTASLNRVMEQREQQLQAYNEEIRKMQNLARRHSQRIMDENQKLRSDLESKMQELDLRSKELDKLAVQSNSDRRNLEQEKEKNDIKTKHLKMATLEQQKADENVLKLVEEHKREKQAALDKILKLEQQLNAKQKLELEIQQLRGKLEVMKHMPGEEDSEAKRKIDELNEELKEKYDEMDAMESLNRTLVTMERKSNDELQHARKELIDGFRDLTVGRTNIGIKRMGELDLKAFANACKQRLSKGDVDEAAAMLCSQWEAEIKNSDWHPFRVVMSAGKETEVLSEDDEKLCELKKEHGEQICALVTKALQELNEYNPSGRYPVPELWNFKENRKATLKEVVQYVLKQWRTHKRKR</sequence>
<protein>
    <recommendedName>
        <fullName evidence="7">Factor of DNA methylation 1-5/IDN2 domain-containing protein</fullName>
    </recommendedName>
</protein>
<dbReference type="InterPro" id="IPR045177">
    <property type="entry name" value="FDM1-5/IDN2"/>
</dbReference>
<evidence type="ECO:0000256" key="2">
    <source>
        <dbReference type="SAM" id="MobiDB-lite"/>
    </source>
</evidence>
<dbReference type="InterPro" id="IPR038588">
    <property type="entry name" value="XS_domain_sf"/>
</dbReference>
<dbReference type="Gene3D" id="3.30.70.2890">
    <property type="entry name" value="XS domain"/>
    <property type="match status" value="1"/>
</dbReference>
<reference evidence="5 6" key="1">
    <citation type="submission" date="2019-11" db="EMBL/GenBank/DDBJ databases">
        <title>Whole genome sequence of Oryza granulata.</title>
        <authorList>
            <person name="Li W."/>
        </authorList>
    </citation>
    <scope>NUCLEOTIDE SEQUENCE [LARGE SCALE GENOMIC DNA]</scope>
    <source>
        <strain evidence="6">cv. Menghai</strain>
        <tissue evidence="5">Leaf</tissue>
    </source>
</reference>
<keyword evidence="6" id="KW-1185">Reference proteome</keyword>
<feature type="coiled-coil region" evidence="1">
    <location>
        <begin position="320"/>
        <end position="396"/>
    </location>
</feature>